<feature type="transmembrane region" description="Helical" evidence="10">
    <location>
        <begin position="225"/>
        <end position="243"/>
    </location>
</feature>
<keyword evidence="7 10" id="KW-1133">Transmembrane helix</keyword>
<dbReference type="GO" id="GO:0005789">
    <property type="term" value="C:endoplasmic reticulum membrane"/>
    <property type="evidence" value="ECO:0007669"/>
    <property type="project" value="UniProtKB-SubCell"/>
</dbReference>
<dbReference type="Proteomes" id="UP000095085">
    <property type="component" value="Unassembled WGS sequence"/>
</dbReference>
<organism evidence="12 13">
    <name type="scientific">Hyphopichia burtonii NRRL Y-1933</name>
    <dbReference type="NCBI Taxonomy" id="984485"/>
    <lineage>
        <taxon>Eukaryota</taxon>
        <taxon>Fungi</taxon>
        <taxon>Dikarya</taxon>
        <taxon>Ascomycota</taxon>
        <taxon>Saccharomycotina</taxon>
        <taxon>Pichiomycetes</taxon>
        <taxon>Debaryomycetaceae</taxon>
        <taxon>Hyphopichia</taxon>
    </lineage>
</organism>
<dbReference type="PANTHER" id="PTHR28090:SF1">
    <property type="entry name" value="PROTEIN ROT1"/>
    <property type="match status" value="1"/>
</dbReference>
<comment type="subcellular location">
    <subcellularLocation>
        <location evidence="1">Endoplasmic reticulum membrane</location>
        <topology evidence="1">Single-pass type I membrane protein</topology>
    </subcellularLocation>
</comment>
<protein>
    <recommendedName>
        <fullName evidence="3 9">Protein ROT1</fullName>
    </recommendedName>
</protein>
<dbReference type="GeneID" id="30994942"/>
<evidence type="ECO:0000256" key="8">
    <source>
        <dbReference type="ARBA" id="ARBA00023136"/>
    </source>
</evidence>
<gene>
    <name evidence="12" type="ORF">HYPBUDRAFT_151231</name>
</gene>
<dbReference type="STRING" id="984485.A0A1E4RQH3"/>
<dbReference type="GO" id="GO:0051082">
    <property type="term" value="F:unfolded protein binding"/>
    <property type="evidence" value="ECO:0007669"/>
    <property type="project" value="TreeGrafter"/>
</dbReference>
<keyword evidence="5 11" id="KW-0732">Signal</keyword>
<reference evidence="13" key="1">
    <citation type="submission" date="2016-05" db="EMBL/GenBank/DDBJ databases">
        <title>Comparative genomics of biotechnologically important yeasts.</title>
        <authorList>
            <consortium name="DOE Joint Genome Institute"/>
            <person name="Riley R."/>
            <person name="Haridas S."/>
            <person name="Wolfe K.H."/>
            <person name="Lopes M.R."/>
            <person name="Hittinger C.T."/>
            <person name="Goker M."/>
            <person name="Salamov A."/>
            <person name="Wisecaver J."/>
            <person name="Long T.M."/>
            <person name="Aerts A.L."/>
            <person name="Barry K."/>
            <person name="Choi C."/>
            <person name="Clum A."/>
            <person name="Coughlan A.Y."/>
            <person name="Deshpande S."/>
            <person name="Douglass A.P."/>
            <person name="Hanson S.J."/>
            <person name="Klenk H.-P."/>
            <person name="Labutti K."/>
            <person name="Lapidus A."/>
            <person name="Lindquist E."/>
            <person name="Lipzen A."/>
            <person name="Meier-Kolthoff J.P."/>
            <person name="Ohm R.A."/>
            <person name="Otillar R.P."/>
            <person name="Pangilinan J."/>
            <person name="Peng Y."/>
            <person name="Rokas A."/>
            <person name="Rosa C.A."/>
            <person name="Scheuner C."/>
            <person name="Sibirny A.A."/>
            <person name="Slot J.C."/>
            <person name="Stielow J.B."/>
            <person name="Sun H."/>
            <person name="Kurtzman C.P."/>
            <person name="Blackwell M."/>
            <person name="Grigoriev I.V."/>
            <person name="Jeffries T.W."/>
        </authorList>
    </citation>
    <scope>NUCLEOTIDE SEQUENCE [LARGE SCALE GENOMIC DNA]</scope>
    <source>
        <strain evidence="13">NRRL Y-1933</strain>
    </source>
</reference>
<name>A0A1E4RQH3_9ASCO</name>
<evidence type="ECO:0000256" key="5">
    <source>
        <dbReference type="ARBA" id="ARBA00022729"/>
    </source>
</evidence>
<evidence type="ECO:0000256" key="3">
    <source>
        <dbReference type="ARBA" id="ARBA00017291"/>
    </source>
</evidence>
<evidence type="ECO:0000256" key="9">
    <source>
        <dbReference type="PIRNR" id="PIRNR017290"/>
    </source>
</evidence>
<evidence type="ECO:0000256" key="6">
    <source>
        <dbReference type="ARBA" id="ARBA00022824"/>
    </source>
</evidence>
<dbReference type="OrthoDB" id="5327821at2759"/>
<keyword evidence="6 9" id="KW-0256">Endoplasmic reticulum</keyword>
<dbReference type="GO" id="GO:0007118">
    <property type="term" value="P:budding cell apical bud growth"/>
    <property type="evidence" value="ECO:0007669"/>
    <property type="project" value="TreeGrafter"/>
</dbReference>
<dbReference type="InterPro" id="IPR019623">
    <property type="entry name" value="Rot1"/>
</dbReference>
<evidence type="ECO:0000256" key="4">
    <source>
        <dbReference type="ARBA" id="ARBA00022692"/>
    </source>
</evidence>
<comment type="similarity">
    <text evidence="2 9">Belongs to the ROT1 family.</text>
</comment>
<accession>A0A1E4RQH3</accession>
<proteinExistence type="inferred from homology"/>
<evidence type="ECO:0000256" key="11">
    <source>
        <dbReference type="SAM" id="SignalP"/>
    </source>
</evidence>
<dbReference type="GO" id="GO:0006458">
    <property type="term" value="P:'de novo' protein folding"/>
    <property type="evidence" value="ECO:0007669"/>
    <property type="project" value="InterPro"/>
</dbReference>
<dbReference type="RefSeq" id="XP_020078543.1">
    <property type="nucleotide sequence ID" value="XM_020220392.1"/>
</dbReference>
<evidence type="ECO:0000256" key="10">
    <source>
        <dbReference type="SAM" id="Phobius"/>
    </source>
</evidence>
<dbReference type="PIRSF" id="PIRSF017290">
    <property type="entry name" value="ROT1_prd"/>
    <property type="match status" value="1"/>
</dbReference>
<evidence type="ECO:0000256" key="2">
    <source>
        <dbReference type="ARBA" id="ARBA00007149"/>
    </source>
</evidence>
<dbReference type="PANTHER" id="PTHR28090">
    <property type="entry name" value="PROTEIN ROT1"/>
    <property type="match status" value="1"/>
</dbReference>
<keyword evidence="8 9" id="KW-0472">Membrane</keyword>
<dbReference type="AlphaFoldDB" id="A0A1E4RQH3"/>
<evidence type="ECO:0000256" key="7">
    <source>
        <dbReference type="ARBA" id="ARBA00022989"/>
    </source>
</evidence>
<sequence length="244" mass="27597">MFVHQLVLQICILSQIVLCAPSTKELVGTWSSKSNTVFTGPGFYDPVDELIIEPDLPGISYSFTEDGHFEEALYRITSDPQNHSCAVASITYQHGTYDLLSNGSLILTPIAVDGRQLLSDPCNGDSATHSSYTRYLQKTWFKAFRVYLNDYHGRYTLQLYQFDGSQMQPLFLAYKPPLMLPTYALNPTDKASETKSSLRKRVKRSLENQYRTTAVKSSSHDNYDFFWWTAVASIGIGSSILFLR</sequence>
<dbReference type="Pfam" id="PF10681">
    <property type="entry name" value="Rot1"/>
    <property type="match status" value="1"/>
</dbReference>
<evidence type="ECO:0000256" key="1">
    <source>
        <dbReference type="ARBA" id="ARBA00004115"/>
    </source>
</evidence>
<feature type="chain" id="PRO_5009162451" description="Protein ROT1" evidence="11">
    <location>
        <begin position="20"/>
        <end position="244"/>
    </location>
</feature>
<evidence type="ECO:0000313" key="13">
    <source>
        <dbReference type="Proteomes" id="UP000095085"/>
    </source>
</evidence>
<evidence type="ECO:0000313" key="12">
    <source>
        <dbReference type="EMBL" id="ODV69476.1"/>
    </source>
</evidence>
<comment type="function">
    <text evidence="9">Required for normal levels of the cell wall 1,6-beta-glucan. Involved in a protein folding machinery chaperoning proteins acting in various physiological processes including cell wall synthesis and lysis of autophagic bodies.</text>
</comment>
<dbReference type="EMBL" id="KV454538">
    <property type="protein sequence ID" value="ODV69476.1"/>
    <property type="molecule type" value="Genomic_DNA"/>
</dbReference>
<keyword evidence="13" id="KW-1185">Reference proteome</keyword>
<keyword evidence="4 10" id="KW-0812">Transmembrane</keyword>
<feature type="signal peptide" evidence="11">
    <location>
        <begin position="1"/>
        <end position="19"/>
    </location>
</feature>